<name>A0A6L2P297_TANCI</name>
<keyword evidence="4" id="KW-0695">RNA-directed DNA polymerase</keyword>
<dbReference type="GO" id="GO:0003723">
    <property type="term" value="F:RNA binding"/>
    <property type="evidence" value="ECO:0007669"/>
    <property type="project" value="UniProtKB-UniRule"/>
</dbReference>
<organism evidence="4">
    <name type="scientific">Tanacetum cinerariifolium</name>
    <name type="common">Dalmatian daisy</name>
    <name type="synonym">Chrysanthemum cinerariifolium</name>
    <dbReference type="NCBI Taxonomy" id="118510"/>
    <lineage>
        <taxon>Eukaryota</taxon>
        <taxon>Viridiplantae</taxon>
        <taxon>Streptophyta</taxon>
        <taxon>Embryophyta</taxon>
        <taxon>Tracheophyta</taxon>
        <taxon>Spermatophyta</taxon>
        <taxon>Magnoliopsida</taxon>
        <taxon>eudicotyledons</taxon>
        <taxon>Gunneridae</taxon>
        <taxon>Pentapetalae</taxon>
        <taxon>asterids</taxon>
        <taxon>campanulids</taxon>
        <taxon>Asterales</taxon>
        <taxon>Asteraceae</taxon>
        <taxon>Asteroideae</taxon>
        <taxon>Anthemideae</taxon>
        <taxon>Anthemidinae</taxon>
        <taxon>Tanacetum</taxon>
    </lineage>
</organism>
<dbReference type="SUPFAM" id="SSF56219">
    <property type="entry name" value="DNase I-like"/>
    <property type="match status" value="1"/>
</dbReference>
<feature type="domain" description="RRM" evidence="3">
    <location>
        <begin position="21"/>
        <end position="103"/>
    </location>
</feature>
<evidence type="ECO:0000256" key="2">
    <source>
        <dbReference type="SAM" id="MobiDB-lite"/>
    </source>
</evidence>
<feature type="compositionally biased region" description="Polar residues" evidence="2">
    <location>
        <begin position="108"/>
        <end position="133"/>
    </location>
</feature>
<accession>A0A6L2P297</accession>
<evidence type="ECO:0000313" key="4">
    <source>
        <dbReference type="EMBL" id="GEU91165.1"/>
    </source>
</evidence>
<gene>
    <name evidence="4" type="ORF">Tci_063143</name>
</gene>
<dbReference type="PROSITE" id="PS50102">
    <property type="entry name" value="RRM"/>
    <property type="match status" value="1"/>
</dbReference>
<protein>
    <submittedName>
        <fullName evidence="4">RNA-directed DNA polymerase, eukaryota</fullName>
    </submittedName>
</protein>
<comment type="caution">
    <text evidence="4">The sequence shown here is derived from an EMBL/GenBank/DDBJ whole genome shotgun (WGS) entry which is preliminary data.</text>
</comment>
<dbReference type="GO" id="GO:0003964">
    <property type="term" value="F:RNA-directed DNA polymerase activity"/>
    <property type="evidence" value="ECO:0007669"/>
    <property type="project" value="UniProtKB-KW"/>
</dbReference>
<dbReference type="EMBL" id="BKCJ010010345">
    <property type="protein sequence ID" value="GEU91165.1"/>
    <property type="molecule type" value="Genomic_DNA"/>
</dbReference>
<feature type="region of interest" description="Disordered" evidence="2">
    <location>
        <begin position="363"/>
        <end position="383"/>
    </location>
</feature>
<dbReference type="InterPro" id="IPR035979">
    <property type="entry name" value="RBD_domain_sf"/>
</dbReference>
<dbReference type="Pfam" id="PF00076">
    <property type="entry name" value="RRM_1"/>
    <property type="match status" value="1"/>
</dbReference>
<dbReference type="InterPro" id="IPR000477">
    <property type="entry name" value="RT_dom"/>
</dbReference>
<dbReference type="PANTHER" id="PTHR33116:SF79">
    <property type="entry name" value="REVERSE TRANSCRIPTASE DOMAIN, ZINC FINGER, CCHC-TYPE-RELATED"/>
    <property type="match status" value="1"/>
</dbReference>
<dbReference type="InterPro" id="IPR036691">
    <property type="entry name" value="Endo/exonu/phosph_ase_sf"/>
</dbReference>
<evidence type="ECO:0000256" key="1">
    <source>
        <dbReference type="PROSITE-ProRule" id="PRU00176"/>
    </source>
</evidence>
<dbReference type="SMART" id="SM00360">
    <property type="entry name" value="RRM"/>
    <property type="match status" value="1"/>
</dbReference>
<sequence>MGPRFQNSLQSNFDQTAKISKSVFISNFPDDCSNRDLWKVCSGYGTVVDVFIPNKRSKTGKRFAVVRFIKVLNFDRLIENLKTIWIGHFYISANPARFERPKAPIPQKQMSTPSGIASGLRQPTAQHKSGSNGTNFTDILKPALVLDDSCLVNRDIAKCVMGEVRQFSSINNLQVLLFNEGFHISRIVYLGGLWVMIELNSSKSKSKFMEHVGVALWFHSLCNAQPDFAAKERIVWVNIEGAPLNAWSRLTFQKIGSKWGELVDLEDRNFLFGPHPSKKFLREIFLDDESIKTNKDANNLNLGDAENDSEVVSNIYFGDNGEDHGVDQHQAEPSKVQEYSVPPGFTPINDIPTGIQDNLVVSSARSPSNSVRRNSSPYQSNGLSSRVMEDMVPADVYTSFAESKSKHGSHKGGSMLEVLDGMVKVGQAMGFSMDGCLKDMEIMIGKKDWIRELNHKHKVSFLTLQETKMECIYAMEAKIVWGNSIFSFDHVFSEALGNSGGILCLWDPLMFRKDHHIISDNFVLLYGTWVPNNAKLLIVSVYAPQSVANKILLWSYITGLLSRWKGEVLVTRDFNEVRFERERLGSVFNVRGANEFNSFISNARLVEIQFEGFSFTWSHSSAVKMSKLYRFLVSEGFLSLFPHISALYLDKNMSDHRPILLRELVTDYGATPFRLYHSWFYFRGFDDMVRSTWNSFVLEDSNGMVRFQKKLQMLKKEIRSWVADHKRKQSGRLIDIQDKLGNIDHTLDQDVKGVMIDGEWVDEPDHVKEELRSHFAIRFQDKGLSHCRLNFRFPSLLSADQIFDLEKPVSYDEIRKAVWSCGENKSPRPDGFTFEFFRKFWDSIGPDMCVATAFLPNRQILDGPFIINELLSLCRHKKQQAMVFKVDFAKAYDSVRWDYLDDVLSSFGFGVKWRSWIKGSLTSEFQFHCGLKQGDPLALYLFILVMESLHLLVFRAVEAGIFFAIKIDPTISISHLFYADDAIFIAAGFIGCSVMKAPFKYLGVMVGSSMSKISAWDEMVGKIKSRLSKWMVNTLSIGCRLTLLKAVLGSTPIYPMSLYKVSKSVLHEMESLRRNFLMVLKVSIGRFRGLSGQKCSLLRNLESRSSSHCSNWLSILREVSASKLQGIDFLSHCKRHVGSGMQTRFWEDLWLGETPFRELFPRLYALENNKDCSVVVKMQGEIDISFRRQVRGGVESQQLEIIKDLVRLKVLSNVDDRWAWDLNGDGDFCVKDARDLVDEVLLPKQNVATRWIKTIPIKMNVFAWKLRLDRLPTSKTHPIFSFPVTWLQLFLGVYVDGGTFLGAQLILIWAGWSGLFLFEWDISLKGS</sequence>
<feature type="region of interest" description="Disordered" evidence="2">
    <location>
        <begin position="104"/>
        <end position="133"/>
    </location>
</feature>
<proteinExistence type="predicted"/>
<dbReference type="SUPFAM" id="SSF54928">
    <property type="entry name" value="RNA-binding domain, RBD"/>
    <property type="match status" value="1"/>
</dbReference>
<evidence type="ECO:0000259" key="3">
    <source>
        <dbReference type="PROSITE" id="PS50102"/>
    </source>
</evidence>
<dbReference type="CDD" id="cd00590">
    <property type="entry name" value="RRM_SF"/>
    <property type="match status" value="1"/>
</dbReference>
<keyword evidence="4" id="KW-0808">Transferase</keyword>
<reference evidence="4" key="1">
    <citation type="journal article" date="2019" name="Sci. Rep.">
        <title>Draft genome of Tanacetum cinerariifolium, the natural source of mosquito coil.</title>
        <authorList>
            <person name="Yamashiro T."/>
            <person name="Shiraishi A."/>
            <person name="Satake H."/>
            <person name="Nakayama K."/>
        </authorList>
    </citation>
    <scope>NUCLEOTIDE SEQUENCE</scope>
</reference>
<dbReference type="Gene3D" id="3.60.10.10">
    <property type="entry name" value="Endonuclease/exonuclease/phosphatase"/>
    <property type="match status" value="1"/>
</dbReference>
<dbReference type="InterPro" id="IPR000504">
    <property type="entry name" value="RRM_dom"/>
</dbReference>
<dbReference type="InterPro" id="IPR012677">
    <property type="entry name" value="Nucleotide-bd_a/b_plait_sf"/>
</dbReference>
<feature type="compositionally biased region" description="Low complexity" evidence="2">
    <location>
        <begin position="363"/>
        <end position="377"/>
    </location>
</feature>
<dbReference type="Pfam" id="PF00078">
    <property type="entry name" value="RVT_1"/>
    <property type="match status" value="1"/>
</dbReference>
<dbReference type="Gene3D" id="3.30.70.330">
    <property type="match status" value="1"/>
</dbReference>
<keyword evidence="1" id="KW-0694">RNA-binding</keyword>
<keyword evidence="4" id="KW-0548">Nucleotidyltransferase</keyword>
<dbReference type="PANTHER" id="PTHR33116">
    <property type="entry name" value="REVERSE TRANSCRIPTASE ZINC-BINDING DOMAIN-CONTAINING PROTEIN-RELATED-RELATED"/>
    <property type="match status" value="1"/>
</dbReference>